<dbReference type="SUPFAM" id="SSF51445">
    <property type="entry name" value="(Trans)glycosidases"/>
    <property type="match status" value="1"/>
</dbReference>
<name>A0A7C3MIY9_DICTH</name>
<dbReference type="InterPro" id="IPR018087">
    <property type="entry name" value="Glyco_hydro_5_CS"/>
</dbReference>
<protein>
    <submittedName>
        <fullName evidence="6">Glycoside hydrolase family 5 protein</fullName>
    </submittedName>
</protein>
<reference evidence="6" key="1">
    <citation type="journal article" date="2020" name="mSystems">
        <title>Genome- and Community-Level Interaction Insights into Carbon Utilization and Element Cycling Functions of Hydrothermarchaeota in Hydrothermal Sediment.</title>
        <authorList>
            <person name="Zhou Z."/>
            <person name="Liu Y."/>
            <person name="Xu W."/>
            <person name="Pan J."/>
            <person name="Luo Z.H."/>
            <person name="Li M."/>
        </authorList>
    </citation>
    <scope>NUCLEOTIDE SEQUENCE [LARGE SCALE GENOMIC DNA]</scope>
    <source>
        <strain evidence="6">SpSt-81</strain>
    </source>
</reference>
<evidence type="ECO:0000313" key="6">
    <source>
        <dbReference type="EMBL" id="HFX13073.1"/>
    </source>
</evidence>
<keyword evidence="2 4" id="KW-0378">Hydrolase</keyword>
<dbReference type="EMBL" id="DTIN01000009">
    <property type="protein sequence ID" value="HFX13073.1"/>
    <property type="molecule type" value="Genomic_DNA"/>
</dbReference>
<dbReference type="GO" id="GO:0009986">
    <property type="term" value="C:cell surface"/>
    <property type="evidence" value="ECO:0007669"/>
    <property type="project" value="TreeGrafter"/>
</dbReference>
<dbReference type="Pfam" id="PF00150">
    <property type="entry name" value="Cellulase"/>
    <property type="match status" value="1"/>
</dbReference>
<dbReference type="AlphaFoldDB" id="A0A7C3MIY9"/>
<proteinExistence type="inferred from homology"/>
<dbReference type="GO" id="GO:0008422">
    <property type="term" value="F:beta-glucosidase activity"/>
    <property type="evidence" value="ECO:0007669"/>
    <property type="project" value="TreeGrafter"/>
</dbReference>
<dbReference type="InterPro" id="IPR050386">
    <property type="entry name" value="Glycosyl_hydrolase_5"/>
</dbReference>
<sequence>MKKILLFSLIFLFVLSFSFKEVHSQAKLPIRRGVNLTGLEAPFEGSWGVYVKDEYFDLVKKAGFDHVRIPVRWNGHALYEPPYTIRDYIFNRVDQVIDLAFKNSLYVIINIHNYDEIMQNPEKHKDRFLALWDQIAEHYKNYPDTLWFELLNEPNTNLTPQIWNEYLAEAIKIIRKTNPTRKIVVDTANWANYSTISFLKLPEDKNLVVSFHYYNPFNFTHQGADWVQPQLPIGVRWTGSDQEKKMIERELDFTVDWAKRNGNVPLWMGEFGAYFRADMESRVRWTDFVARSAEKRGIAWAYWDFASAGFGVYDGLNKMWRIHLLKVLIPETKIR</sequence>
<evidence type="ECO:0000259" key="5">
    <source>
        <dbReference type="Pfam" id="PF00150"/>
    </source>
</evidence>
<comment type="similarity">
    <text evidence="4">Belongs to the glycosyl hydrolase 5 (cellulase A) family.</text>
</comment>
<dbReference type="InterPro" id="IPR017853">
    <property type="entry name" value="GH"/>
</dbReference>
<evidence type="ECO:0000256" key="1">
    <source>
        <dbReference type="ARBA" id="ARBA00022729"/>
    </source>
</evidence>
<keyword evidence="3 4" id="KW-0326">Glycosidase</keyword>
<organism evidence="6">
    <name type="scientific">Dictyoglomus thermophilum</name>
    <dbReference type="NCBI Taxonomy" id="14"/>
    <lineage>
        <taxon>Bacteria</taxon>
        <taxon>Pseudomonadati</taxon>
        <taxon>Dictyoglomota</taxon>
        <taxon>Dictyoglomia</taxon>
        <taxon>Dictyoglomales</taxon>
        <taxon>Dictyoglomaceae</taxon>
        <taxon>Dictyoglomus</taxon>
    </lineage>
</organism>
<dbReference type="PANTHER" id="PTHR31297:SF17">
    <property type="entry name" value="ENDOGLUCANASE"/>
    <property type="match status" value="1"/>
</dbReference>
<comment type="caution">
    <text evidence="6">The sequence shown here is derived from an EMBL/GenBank/DDBJ whole genome shotgun (WGS) entry which is preliminary data.</text>
</comment>
<dbReference type="PANTHER" id="PTHR31297">
    <property type="entry name" value="GLUCAN ENDO-1,6-BETA-GLUCOSIDASE B"/>
    <property type="match status" value="1"/>
</dbReference>
<evidence type="ECO:0000256" key="2">
    <source>
        <dbReference type="ARBA" id="ARBA00022801"/>
    </source>
</evidence>
<dbReference type="GO" id="GO:0009251">
    <property type="term" value="P:glucan catabolic process"/>
    <property type="evidence" value="ECO:0007669"/>
    <property type="project" value="TreeGrafter"/>
</dbReference>
<feature type="domain" description="Glycoside hydrolase family 5" evidence="5">
    <location>
        <begin position="33"/>
        <end position="307"/>
    </location>
</feature>
<dbReference type="InterPro" id="IPR001547">
    <property type="entry name" value="Glyco_hydro_5"/>
</dbReference>
<dbReference type="PROSITE" id="PS00659">
    <property type="entry name" value="GLYCOSYL_HYDROL_F5"/>
    <property type="match status" value="1"/>
</dbReference>
<dbReference type="GO" id="GO:0005576">
    <property type="term" value="C:extracellular region"/>
    <property type="evidence" value="ECO:0007669"/>
    <property type="project" value="TreeGrafter"/>
</dbReference>
<evidence type="ECO:0000256" key="4">
    <source>
        <dbReference type="RuleBase" id="RU361153"/>
    </source>
</evidence>
<accession>A0A7C3MIY9</accession>
<gene>
    <name evidence="6" type="ORF">ENW00_02805</name>
</gene>
<evidence type="ECO:0000256" key="3">
    <source>
        <dbReference type="ARBA" id="ARBA00023295"/>
    </source>
</evidence>
<dbReference type="FunFam" id="3.20.20.80:FF:000189">
    <property type="entry name" value="Endoglucanase"/>
    <property type="match status" value="1"/>
</dbReference>
<dbReference type="Gene3D" id="3.20.20.80">
    <property type="entry name" value="Glycosidases"/>
    <property type="match status" value="1"/>
</dbReference>
<keyword evidence="1" id="KW-0732">Signal</keyword>